<evidence type="ECO:0000259" key="1">
    <source>
        <dbReference type="Pfam" id="PF14698"/>
    </source>
</evidence>
<dbReference type="Gene3D" id="1.20.200.10">
    <property type="entry name" value="Fumarase/aspartase (Central domain)"/>
    <property type="match status" value="1"/>
</dbReference>
<reference evidence="2 3" key="1">
    <citation type="journal article" date="2018" name="Nat. Biotechnol.">
        <title>A standardized bacterial taxonomy based on genome phylogeny substantially revises the tree of life.</title>
        <authorList>
            <person name="Parks D.H."/>
            <person name="Chuvochina M."/>
            <person name="Waite D.W."/>
            <person name="Rinke C."/>
            <person name="Skarshewski A."/>
            <person name="Chaumeil P.A."/>
            <person name="Hugenholtz P."/>
        </authorList>
    </citation>
    <scope>NUCLEOTIDE SEQUENCE [LARGE SCALE GENOMIC DNA]</scope>
    <source>
        <strain evidence="2">UBA10045</strain>
    </source>
</reference>
<accession>A0A3D3G2T2</accession>
<feature type="non-terminal residue" evidence="2">
    <location>
        <position position="1"/>
    </location>
</feature>
<dbReference type="AlphaFoldDB" id="A0A3D3G2T2"/>
<gene>
    <name evidence="2" type="ORF">DIC32_13560</name>
</gene>
<dbReference type="GO" id="GO:0016829">
    <property type="term" value="F:lyase activity"/>
    <property type="evidence" value="ECO:0007669"/>
    <property type="project" value="UniProtKB-KW"/>
</dbReference>
<sequence length="64" mass="6929">GKDLSELSLEQLQQFSDLIQADVLEKALTLEASVNARNHIGGTAPAQVEAAIDRAHARLEKLYA</sequence>
<dbReference type="InterPro" id="IPR029419">
    <property type="entry name" value="Arg_succ_lyase_C"/>
</dbReference>
<protein>
    <submittedName>
        <fullName evidence="2">Argininosuccinate lyase</fullName>
    </submittedName>
</protein>
<dbReference type="Pfam" id="PF14698">
    <property type="entry name" value="ASL_C2"/>
    <property type="match status" value="1"/>
</dbReference>
<feature type="domain" description="Argininosuccinate lyase C-terminal" evidence="1">
    <location>
        <begin position="1"/>
        <end position="35"/>
    </location>
</feature>
<comment type="caution">
    <text evidence="2">The sequence shown here is derived from an EMBL/GenBank/DDBJ whole genome shotgun (WGS) entry which is preliminary data.</text>
</comment>
<dbReference type="Proteomes" id="UP000262257">
    <property type="component" value="Unassembled WGS sequence"/>
</dbReference>
<name>A0A3D3G2T2_ACIRA</name>
<dbReference type="EMBL" id="DPXL01000171">
    <property type="protein sequence ID" value="HCM32336.1"/>
    <property type="molecule type" value="Genomic_DNA"/>
</dbReference>
<proteinExistence type="predicted"/>
<dbReference type="Gene3D" id="1.10.40.30">
    <property type="entry name" value="Fumarase/aspartase (C-terminal domain)"/>
    <property type="match status" value="1"/>
</dbReference>
<evidence type="ECO:0000313" key="2">
    <source>
        <dbReference type="EMBL" id="HCM32336.1"/>
    </source>
</evidence>
<evidence type="ECO:0000313" key="3">
    <source>
        <dbReference type="Proteomes" id="UP000262257"/>
    </source>
</evidence>
<dbReference type="SUPFAM" id="SSF48557">
    <property type="entry name" value="L-aspartase-like"/>
    <property type="match status" value="1"/>
</dbReference>
<keyword evidence="2" id="KW-0456">Lyase</keyword>
<organism evidence="2 3">
    <name type="scientific">Acinetobacter radioresistens</name>
    <dbReference type="NCBI Taxonomy" id="40216"/>
    <lineage>
        <taxon>Bacteria</taxon>
        <taxon>Pseudomonadati</taxon>
        <taxon>Pseudomonadota</taxon>
        <taxon>Gammaproteobacteria</taxon>
        <taxon>Moraxellales</taxon>
        <taxon>Moraxellaceae</taxon>
        <taxon>Acinetobacter</taxon>
    </lineage>
</organism>
<dbReference type="InterPro" id="IPR008948">
    <property type="entry name" value="L-Aspartase-like"/>
</dbReference>